<sequence length="543" mass="58468">FSVACAVEQKIGPLLATGNGLTKSQAPRPSPSPACPLSRRPAPPPDAAASSSSPSPPPPSSAPPQRVATRRRPKPHPGGKGAAHRAASPPKPRPRREELLHPAGAASPSPGRRPPVPRQGKVYYLQERWKFPRAGSILNLVAASADEYQRIMKAPQPNCKPTDTEAKVKLGGNKMHCLKPGKYTHKSPGNVGAKCRKGDGQSFTGSKVALEGGSFMEVPFINLTNLSAQPPNYSGKMKLQFFPIDEATQKVLQQEKHNPYLELTLAPRKKVSSIVQHLNTKWGRSSCAKGDLMLFPYSATPDSIASSKKWTLHDSCTAADVYVAVGSPSTFRLRYGWFKPNLKQQISELSLAPVHSAEKTLGDKPSDPFEFPSKFTSPSVECNTEQAVVDNQSKVTPLSWIDSISNISFGALLSQAVPSQDSKQPPLQNSSIFQQQIPATCDSFDAAIASLIARQQTSSQPKVSNPSPWEADETCHAFPPPRNQNLARMPSSAPGSSSAITSTILGAIAESGTDGDHQHWLPALYRRQERGTKAPSDTTRLGK</sequence>
<evidence type="ECO:0000313" key="2">
    <source>
        <dbReference type="EnsemblPlants" id="AET7Gv20035800.5"/>
    </source>
</evidence>
<organism evidence="2 3">
    <name type="scientific">Aegilops tauschii subsp. strangulata</name>
    <name type="common">Goatgrass</name>
    <dbReference type="NCBI Taxonomy" id="200361"/>
    <lineage>
        <taxon>Eukaryota</taxon>
        <taxon>Viridiplantae</taxon>
        <taxon>Streptophyta</taxon>
        <taxon>Embryophyta</taxon>
        <taxon>Tracheophyta</taxon>
        <taxon>Spermatophyta</taxon>
        <taxon>Magnoliopsida</taxon>
        <taxon>Liliopsida</taxon>
        <taxon>Poales</taxon>
        <taxon>Poaceae</taxon>
        <taxon>BOP clade</taxon>
        <taxon>Pooideae</taxon>
        <taxon>Triticodae</taxon>
        <taxon>Triticeae</taxon>
        <taxon>Triticinae</taxon>
        <taxon>Aegilops</taxon>
    </lineage>
</organism>
<reference evidence="2" key="4">
    <citation type="submission" date="2019-03" db="UniProtKB">
        <authorList>
            <consortium name="EnsemblPlants"/>
        </authorList>
    </citation>
    <scope>IDENTIFICATION</scope>
</reference>
<feature type="compositionally biased region" description="Low complexity" evidence="1">
    <location>
        <begin position="101"/>
        <end position="110"/>
    </location>
</feature>
<feature type="region of interest" description="Disordered" evidence="1">
    <location>
        <begin position="455"/>
        <end position="499"/>
    </location>
</feature>
<dbReference type="STRING" id="200361.A0A453QC94"/>
<dbReference type="EnsemblPlants" id="AET7Gv20035800.4">
    <property type="protein sequence ID" value="AET7Gv20035800.4"/>
    <property type="gene ID" value="AET7Gv20035800"/>
</dbReference>
<dbReference type="PANTHER" id="PTHR21677">
    <property type="entry name" value="CRAMPED PROTEIN"/>
    <property type="match status" value="1"/>
</dbReference>
<dbReference type="EnsemblPlants" id="AET7Gv20035800.5">
    <property type="protein sequence ID" value="AET7Gv20035800.5"/>
    <property type="gene ID" value="AET7Gv20035800"/>
</dbReference>
<dbReference type="PANTHER" id="PTHR21677:SF6">
    <property type="entry name" value="TSL-KINASE INTERACTING PROTEIN 1"/>
    <property type="match status" value="1"/>
</dbReference>
<evidence type="ECO:0008006" key="4">
    <source>
        <dbReference type="Google" id="ProtNLM"/>
    </source>
</evidence>
<feature type="compositionally biased region" description="Basic residues" evidence="1">
    <location>
        <begin position="68"/>
        <end position="77"/>
    </location>
</feature>
<dbReference type="GO" id="GO:0005634">
    <property type="term" value="C:nucleus"/>
    <property type="evidence" value="ECO:0007669"/>
    <property type="project" value="TreeGrafter"/>
</dbReference>
<dbReference type="AlphaFoldDB" id="A0A453QC94"/>
<dbReference type="GO" id="GO:0003682">
    <property type="term" value="F:chromatin binding"/>
    <property type="evidence" value="ECO:0007669"/>
    <property type="project" value="InterPro"/>
</dbReference>
<evidence type="ECO:0000313" key="3">
    <source>
        <dbReference type="Proteomes" id="UP000015105"/>
    </source>
</evidence>
<dbReference type="Proteomes" id="UP000015105">
    <property type="component" value="Chromosome 7D"/>
</dbReference>
<dbReference type="Gramene" id="AET7Gv20035800.4">
    <property type="protein sequence ID" value="AET7Gv20035800.4"/>
    <property type="gene ID" value="AET7Gv20035800"/>
</dbReference>
<feature type="region of interest" description="Disordered" evidence="1">
    <location>
        <begin position="524"/>
        <end position="543"/>
    </location>
</feature>
<dbReference type="Gramene" id="AET7Gv20035800.5">
    <property type="protein sequence ID" value="AET7Gv20035800.5"/>
    <property type="gene ID" value="AET7Gv20035800"/>
</dbReference>
<feature type="compositionally biased region" description="Polar residues" evidence="1">
    <location>
        <begin position="455"/>
        <end position="467"/>
    </location>
</feature>
<accession>A0A453QC94</accession>
<protein>
    <recommendedName>
        <fullName evidence="4">TSL-kinase interacting protein 1</fullName>
    </recommendedName>
</protein>
<dbReference type="InterPro" id="IPR055315">
    <property type="entry name" value="Cramped-like"/>
</dbReference>
<proteinExistence type="predicted"/>
<feature type="compositionally biased region" description="Low complexity" evidence="1">
    <location>
        <begin position="490"/>
        <end position="499"/>
    </location>
</feature>
<reference evidence="2" key="5">
    <citation type="journal article" date="2021" name="G3 (Bethesda)">
        <title>Aegilops tauschii genome assembly Aet v5.0 features greater sequence contiguity and improved annotation.</title>
        <authorList>
            <person name="Wang L."/>
            <person name="Zhu T."/>
            <person name="Rodriguez J.C."/>
            <person name="Deal K.R."/>
            <person name="Dubcovsky J."/>
            <person name="McGuire P.E."/>
            <person name="Lux T."/>
            <person name="Spannagl M."/>
            <person name="Mayer K.F.X."/>
            <person name="Baldrich P."/>
            <person name="Meyers B.C."/>
            <person name="Huo N."/>
            <person name="Gu Y.Q."/>
            <person name="Zhou H."/>
            <person name="Devos K.M."/>
            <person name="Bennetzen J.L."/>
            <person name="Unver T."/>
            <person name="Budak H."/>
            <person name="Gulick P.J."/>
            <person name="Galiba G."/>
            <person name="Kalapos B."/>
            <person name="Nelson D.R."/>
            <person name="Li P."/>
            <person name="You F.M."/>
            <person name="Luo M.C."/>
            <person name="Dvorak J."/>
        </authorList>
    </citation>
    <scope>NUCLEOTIDE SEQUENCE [LARGE SCALE GENOMIC DNA]</scope>
    <source>
        <strain evidence="2">cv. AL8/78</strain>
    </source>
</reference>
<evidence type="ECO:0000256" key="1">
    <source>
        <dbReference type="SAM" id="MobiDB-lite"/>
    </source>
</evidence>
<reference evidence="3" key="1">
    <citation type="journal article" date="2014" name="Science">
        <title>Ancient hybridizations among the ancestral genomes of bread wheat.</title>
        <authorList>
            <consortium name="International Wheat Genome Sequencing Consortium,"/>
            <person name="Marcussen T."/>
            <person name="Sandve S.R."/>
            <person name="Heier L."/>
            <person name="Spannagl M."/>
            <person name="Pfeifer M."/>
            <person name="Jakobsen K.S."/>
            <person name="Wulff B.B."/>
            <person name="Steuernagel B."/>
            <person name="Mayer K.F."/>
            <person name="Olsen O.A."/>
        </authorList>
    </citation>
    <scope>NUCLEOTIDE SEQUENCE [LARGE SCALE GENOMIC DNA]</scope>
    <source>
        <strain evidence="3">cv. AL8/78</strain>
    </source>
</reference>
<dbReference type="GO" id="GO:0007389">
    <property type="term" value="P:pattern specification process"/>
    <property type="evidence" value="ECO:0007669"/>
    <property type="project" value="TreeGrafter"/>
</dbReference>
<keyword evidence="3" id="KW-1185">Reference proteome</keyword>
<name>A0A453QC94_AEGTS</name>
<feature type="region of interest" description="Disordered" evidence="1">
    <location>
        <begin position="1"/>
        <end position="118"/>
    </location>
</feature>
<reference evidence="2" key="3">
    <citation type="journal article" date="2017" name="Nature">
        <title>Genome sequence of the progenitor of the wheat D genome Aegilops tauschii.</title>
        <authorList>
            <person name="Luo M.C."/>
            <person name="Gu Y.Q."/>
            <person name="Puiu D."/>
            <person name="Wang H."/>
            <person name="Twardziok S.O."/>
            <person name="Deal K.R."/>
            <person name="Huo N."/>
            <person name="Zhu T."/>
            <person name="Wang L."/>
            <person name="Wang Y."/>
            <person name="McGuire P.E."/>
            <person name="Liu S."/>
            <person name="Long H."/>
            <person name="Ramasamy R.K."/>
            <person name="Rodriguez J.C."/>
            <person name="Van S.L."/>
            <person name="Yuan L."/>
            <person name="Wang Z."/>
            <person name="Xia Z."/>
            <person name="Xiao L."/>
            <person name="Anderson O.D."/>
            <person name="Ouyang S."/>
            <person name="Liang Y."/>
            <person name="Zimin A.V."/>
            <person name="Pertea G."/>
            <person name="Qi P."/>
            <person name="Bennetzen J.L."/>
            <person name="Dai X."/>
            <person name="Dawson M.W."/>
            <person name="Muller H.G."/>
            <person name="Kugler K."/>
            <person name="Rivarola-Duarte L."/>
            <person name="Spannagl M."/>
            <person name="Mayer K.F.X."/>
            <person name="Lu F.H."/>
            <person name="Bevan M.W."/>
            <person name="Leroy P."/>
            <person name="Li P."/>
            <person name="You F.M."/>
            <person name="Sun Q."/>
            <person name="Liu Z."/>
            <person name="Lyons E."/>
            <person name="Wicker T."/>
            <person name="Salzberg S.L."/>
            <person name="Devos K.M."/>
            <person name="Dvorak J."/>
        </authorList>
    </citation>
    <scope>NUCLEOTIDE SEQUENCE [LARGE SCALE GENOMIC DNA]</scope>
    <source>
        <strain evidence="2">cv. AL8/78</strain>
    </source>
</reference>
<reference evidence="3" key="2">
    <citation type="journal article" date="2017" name="Nat. Plants">
        <title>The Aegilops tauschii genome reveals multiple impacts of transposons.</title>
        <authorList>
            <person name="Zhao G."/>
            <person name="Zou C."/>
            <person name="Li K."/>
            <person name="Wang K."/>
            <person name="Li T."/>
            <person name="Gao L."/>
            <person name="Zhang X."/>
            <person name="Wang H."/>
            <person name="Yang Z."/>
            <person name="Liu X."/>
            <person name="Jiang W."/>
            <person name="Mao L."/>
            <person name="Kong X."/>
            <person name="Jiao Y."/>
            <person name="Jia J."/>
        </authorList>
    </citation>
    <scope>NUCLEOTIDE SEQUENCE [LARGE SCALE GENOMIC DNA]</scope>
    <source>
        <strain evidence="3">cv. AL8/78</strain>
    </source>
</reference>